<dbReference type="EMBL" id="AVPF01000063">
    <property type="protein sequence ID" value="KGX84206.1"/>
    <property type="molecule type" value="Genomic_DNA"/>
</dbReference>
<dbReference type="STRING" id="1385511.GCA_000425225_01799"/>
<feature type="domain" description="Sporulation regulator WhiA C-terminal" evidence="5">
    <location>
        <begin position="263"/>
        <end position="346"/>
    </location>
</feature>
<dbReference type="PANTHER" id="PTHR37307">
    <property type="entry name" value="CELL DIVISION PROTEIN WHIA-RELATED"/>
    <property type="match status" value="1"/>
</dbReference>
<proteinExistence type="inferred from homology"/>
<accession>A0A0A5FTV1</accession>
<evidence type="ECO:0000256" key="1">
    <source>
        <dbReference type="ARBA" id="ARBA00022618"/>
    </source>
</evidence>
<evidence type="ECO:0000259" key="7">
    <source>
        <dbReference type="Pfam" id="PF14527"/>
    </source>
</evidence>
<evidence type="ECO:0000256" key="3">
    <source>
        <dbReference type="ARBA" id="ARBA00023306"/>
    </source>
</evidence>
<dbReference type="SUPFAM" id="SSF55608">
    <property type="entry name" value="Homing endonucleases"/>
    <property type="match status" value="1"/>
</dbReference>
<comment type="caution">
    <text evidence="8">The sequence shown here is derived from an EMBL/GenBank/DDBJ whole genome shotgun (WGS) entry which is preliminary data.</text>
</comment>
<dbReference type="NCBIfam" id="TIGR00647">
    <property type="entry name" value="DNA_bind_WhiA"/>
    <property type="match status" value="1"/>
</dbReference>
<sequence>MLGAEAGCGHALIKEISTSYHFYNIDQYKETHARVSEAGEVKGLSFASETKKELTSIELDPCCVQSELAALIRMNGSLSLSNRAYILDVQTENAAIARRIYTLIKTLYDFPVELLVRKKMRLKKNNVYIVRMKEKVRELLTDLYILEEPFTLVRTISEKYLEKTCCRRSYLRGAFLAGGSVNNPETSSYHMEIFTFYEEHNTSLCDLMNQFDLHARAIERRNGYICYLKEAEKITEFLNIIGAHQALLKFEDVRIMRDMRNSVNRLVNCETANLNKTIGAAFRQVENIKFIQQTVGLEALPEKLREIATLRVQHQDVTLKELGELMSSNISKSGINHRLRKIDEFAEKVRKGEVTVNG</sequence>
<dbReference type="Proteomes" id="UP000030403">
    <property type="component" value="Unassembled WGS sequence"/>
</dbReference>
<dbReference type="GO" id="GO:0003677">
    <property type="term" value="F:DNA binding"/>
    <property type="evidence" value="ECO:0007669"/>
    <property type="project" value="UniProtKB-UniRule"/>
</dbReference>
<feature type="domain" description="Sporulation transcription regulator WhiA N-terminal" evidence="6">
    <location>
        <begin position="61"/>
        <end position="146"/>
    </location>
</feature>
<dbReference type="GO" id="GO:0043937">
    <property type="term" value="P:regulation of sporulation"/>
    <property type="evidence" value="ECO:0007669"/>
    <property type="project" value="InterPro"/>
</dbReference>
<dbReference type="Gene3D" id="3.10.28.10">
    <property type="entry name" value="Homing endonucleases"/>
    <property type="match status" value="1"/>
</dbReference>
<dbReference type="InterPro" id="IPR003802">
    <property type="entry name" value="Sporulation_regulator_WhiA"/>
</dbReference>
<dbReference type="Pfam" id="PF10298">
    <property type="entry name" value="WhiA_N"/>
    <property type="match status" value="1"/>
</dbReference>
<dbReference type="FunFam" id="3.10.28.10:FF:000002">
    <property type="entry name" value="Probable cell division protein WhiA"/>
    <property type="match status" value="1"/>
</dbReference>
<evidence type="ECO:0000259" key="6">
    <source>
        <dbReference type="Pfam" id="PF10298"/>
    </source>
</evidence>
<evidence type="ECO:0000313" key="9">
    <source>
        <dbReference type="Proteomes" id="UP000030403"/>
    </source>
</evidence>
<dbReference type="InterPro" id="IPR018478">
    <property type="entry name" value="Sporu_reg_WhiA_N_dom"/>
</dbReference>
<dbReference type="AlphaFoldDB" id="A0A0A5FTV1"/>
<protein>
    <recommendedName>
        <fullName evidence="4">Probable cell division protein WhiA</fullName>
    </recommendedName>
</protein>
<evidence type="ECO:0000256" key="4">
    <source>
        <dbReference type="HAMAP-Rule" id="MF_01420"/>
    </source>
</evidence>
<dbReference type="HAMAP" id="MF_01420">
    <property type="entry name" value="HTH_type_WhiA"/>
    <property type="match status" value="1"/>
</dbReference>
<reference evidence="8 9" key="1">
    <citation type="submission" date="2013-08" db="EMBL/GenBank/DDBJ databases">
        <authorList>
            <person name="Huang J."/>
            <person name="Wang G."/>
        </authorList>
    </citation>
    <scope>NUCLEOTIDE SEQUENCE [LARGE SCALE GENOMIC DNA]</scope>
    <source>
        <strain evidence="8 9">BH030004</strain>
    </source>
</reference>
<feature type="domain" description="WhiA LAGLIDADG-like" evidence="7">
    <location>
        <begin position="168"/>
        <end position="260"/>
    </location>
</feature>
<dbReference type="Pfam" id="PF14527">
    <property type="entry name" value="LAGLIDADG_WhiA"/>
    <property type="match status" value="1"/>
</dbReference>
<gene>
    <name evidence="4" type="primary">whiA</name>
    <name evidence="8" type="ORF">N783_18165</name>
</gene>
<dbReference type="InterPro" id="IPR023054">
    <property type="entry name" value="Sporulation_regulator_WhiA_C"/>
</dbReference>
<dbReference type="InterPro" id="IPR039518">
    <property type="entry name" value="WhiA_LAGLIDADG_dom"/>
</dbReference>
<keyword evidence="1 4" id="KW-0132">Cell division</keyword>
<evidence type="ECO:0000259" key="5">
    <source>
        <dbReference type="Pfam" id="PF02650"/>
    </source>
</evidence>
<comment type="similarity">
    <text evidence="4">Belongs to the WhiA family.</text>
</comment>
<dbReference type="InterPro" id="IPR027434">
    <property type="entry name" value="Homing_endonucl"/>
</dbReference>
<organism evidence="8 9">
    <name type="scientific">Pontibacillus marinus BH030004 = DSM 16465</name>
    <dbReference type="NCBI Taxonomy" id="1385511"/>
    <lineage>
        <taxon>Bacteria</taxon>
        <taxon>Bacillati</taxon>
        <taxon>Bacillota</taxon>
        <taxon>Bacilli</taxon>
        <taxon>Bacillales</taxon>
        <taxon>Bacillaceae</taxon>
        <taxon>Pontibacillus</taxon>
    </lineage>
</organism>
<dbReference type="eggNOG" id="COG1481">
    <property type="taxonomic scope" value="Bacteria"/>
</dbReference>
<comment type="function">
    <text evidence="4">Involved in cell division and chromosome segregation.</text>
</comment>
<keyword evidence="2 4" id="KW-0238">DNA-binding</keyword>
<keyword evidence="9" id="KW-1185">Reference proteome</keyword>
<name>A0A0A5FTV1_9BACI</name>
<keyword evidence="3 4" id="KW-0131">Cell cycle</keyword>
<dbReference type="PANTHER" id="PTHR37307:SF1">
    <property type="entry name" value="CELL DIVISION PROTEIN WHIA-RELATED"/>
    <property type="match status" value="1"/>
</dbReference>
<evidence type="ECO:0000256" key="2">
    <source>
        <dbReference type="ARBA" id="ARBA00023125"/>
    </source>
</evidence>
<evidence type="ECO:0000313" key="8">
    <source>
        <dbReference type="EMBL" id="KGX84206.1"/>
    </source>
</evidence>
<dbReference type="Pfam" id="PF02650">
    <property type="entry name" value="HTH_WhiA"/>
    <property type="match status" value="1"/>
</dbReference>
<dbReference type="GO" id="GO:0051301">
    <property type="term" value="P:cell division"/>
    <property type="evidence" value="ECO:0007669"/>
    <property type="project" value="UniProtKB-UniRule"/>
</dbReference>